<protein>
    <submittedName>
        <fullName evidence="1">Uncharacterized protein</fullName>
    </submittedName>
</protein>
<gene>
    <name evidence="1" type="ORF">DPMN_104023</name>
</gene>
<sequence>MDIKNDPTFGIETVTFRSLGGHRIHYSTVTQDCESAVRQMHHPPCADVLNVSIS</sequence>
<keyword evidence="2" id="KW-1185">Reference proteome</keyword>
<evidence type="ECO:0000313" key="2">
    <source>
        <dbReference type="Proteomes" id="UP000828390"/>
    </source>
</evidence>
<dbReference type="AlphaFoldDB" id="A0A9D4HC79"/>
<proteinExistence type="predicted"/>
<organism evidence="1 2">
    <name type="scientific">Dreissena polymorpha</name>
    <name type="common">Zebra mussel</name>
    <name type="synonym">Mytilus polymorpha</name>
    <dbReference type="NCBI Taxonomy" id="45954"/>
    <lineage>
        <taxon>Eukaryota</taxon>
        <taxon>Metazoa</taxon>
        <taxon>Spiralia</taxon>
        <taxon>Lophotrochozoa</taxon>
        <taxon>Mollusca</taxon>
        <taxon>Bivalvia</taxon>
        <taxon>Autobranchia</taxon>
        <taxon>Heteroconchia</taxon>
        <taxon>Euheterodonta</taxon>
        <taxon>Imparidentia</taxon>
        <taxon>Neoheterodontei</taxon>
        <taxon>Myida</taxon>
        <taxon>Dreissenoidea</taxon>
        <taxon>Dreissenidae</taxon>
        <taxon>Dreissena</taxon>
    </lineage>
</organism>
<name>A0A9D4HC79_DREPO</name>
<comment type="caution">
    <text evidence="1">The sequence shown here is derived from an EMBL/GenBank/DDBJ whole genome shotgun (WGS) entry which is preliminary data.</text>
</comment>
<dbReference type="Proteomes" id="UP000828390">
    <property type="component" value="Unassembled WGS sequence"/>
</dbReference>
<evidence type="ECO:0000313" key="1">
    <source>
        <dbReference type="EMBL" id="KAH3830771.1"/>
    </source>
</evidence>
<reference evidence="1" key="2">
    <citation type="submission" date="2020-11" db="EMBL/GenBank/DDBJ databases">
        <authorList>
            <person name="McCartney M.A."/>
            <person name="Auch B."/>
            <person name="Kono T."/>
            <person name="Mallez S."/>
            <person name="Becker A."/>
            <person name="Gohl D.M."/>
            <person name="Silverstein K.A.T."/>
            <person name="Koren S."/>
            <person name="Bechman K.B."/>
            <person name="Herman A."/>
            <person name="Abrahante J.E."/>
            <person name="Garbe J."/>
        </authorList>
    </citation>
    <scope>NUCLEOTIDE SEQUENCE</scope>
    <source>
        <strain evidence="1">Duluth1</strain>
        <tissue evidence="1">Whole animal</tissue>
    </source>
</reference>
<reference evidence="1" key="1">
    <citation type="journal article" date="2019" name="bioRxiv">
        <title>The Genome of the Zebra Mussel, Dreissena polymorpha: A Resource for Invasive Species Research.</title>
        <authorList>
            <person name="McCartney M.A."/>
            <person name="Auch B."/>
            <person name="Kono T."/>
            <person name="Mallez S."/>
            <person name="Zhang Y."/>
            <person name="Obille A."/>
            <person name="Becker A."/>
            <person name="Abrahante J.E."/>
            <person name="Garbe J."/>
            <person name="Badalamenti J.P."/>
            <person name="Herman A."/>
            <person name="Mangelson H."/>
            <person name="Liachko I."/>
            <person name="Sullivan S."/>
            <person name="Sone E.D."/>
            <person name="Koren S."/>
            <person name="Silverstein K.A.T."/>
            <person name="Beckman K.B."/>
            <person name="Gohl D.M."/>
        </authorList>
    </citation>
    <scope>NUCLEOTIDE SEQUENCE</scope>
    <source>
        <strain evidence="1">Duluth1</strain>
        <tissue evidence="1">Whole animal</tissue>
    </source>
</reference>
<dbReference type="EMBL" id="JAIWYP010000004">
    <property type="protein sequence ID" value="KAH3830771.1"/>
    <property type="molecule type" value="Genomic_DNA"/>
</dbReference>
<accession>A0A9D4HC79</accession>